<organism evidence="8">
    <name type="scientific">hydrothermal vent metagenome</name>
    <dbReference type="NCBI Taxonomy" id="652676"/>
    <lineage>
        <taxon>unclassified sequences</taxon>
        <taxon>metagenomes</taxon>
        <taxon>ecological metagenomes</taxon>
    </lineage>
</organism>
<dbReference type="PROSITE" id="PS01063">
    <property type="entry name" value="SIGMA70_ECF"/>
    <property type="match status" value="1"/>
</dbReference>
<evidence type="ECO:0000256" key="3">
    <source>
        <dbReference type="ARBA" id="ARBA00023082"/>
    </source>
</evidence>
<evidence type="ECO:0000313" key="8">
    <source>
        <dbReference type="EMBL" id="CUS57886.1"/>
    </source>
</evidence>
<name>A0A170PUJ9_9ZZZZ</name>
<dbReference type="InterPro" id="IPR036388">
    <property type="entry name" value="WH-like_DNA-bd_sf"/>
</dbReference>
<dbReference type="NCBIfam" id="TIGR02937">
    <property type="entry name" value="sigma70-ECF"/>
    <property type="match status" value="1"/>
</dbReference>
<gene>
    <name evidence="8" type="ORF">MGWOODY_Hyp1241</name>
</gene>
<evidence type="ECO:0000256" key="1">
    <source>
        <dbReference type="ARBA" id="ARBA00010641"/>
    </source>
</evidence>
<protein>
    <submittedName>
        <fullName evidence="8">RNA polymerase sigma-70 factor, ECF subfamily</fullName>
    </submittedName>
</protein>
<dbReference type="Pfam" id="PF04545">
    <property type="entry name" value="Sigma70_r4"/>
    <property type="match status" value="1"/>
</dbReference>
<dbReference type="GO" id="GO:0003677">
    <property type="term" value="F:DNA binding"/>
    <property type="evidence" value="ECO:0007669"/>
    <property type="project" value="UniProtKB-KW"/>
</dbReference>
<dbReference type="Pfam" id="PF04542">
    <property type="entry name" value="Sigma70_r2"/>
    <property type="match status" value="1"/>
</dbReference>
<feature type="domain" description="RNA polymerase sigma-70 region 4" evidence="7">
    <location>
        <begin position="119"/>
        <end position="166"/>
    </location>
</feature>
<sequence length="178" mass="20185">MALIASDKCRASFSELFDFYAPRVKSYMLRLGASALEAEDLAQDVMVTVWRKAGMYDRKQASVSTWIFRVARNRRIDKFRRASRPDLDADEPMLRPPDIEQPDAALDRVQIEETVRAELVKLPPEQLELLQAAFYEGLSHSEIATKFNLPLGTVKSRIRLAFGRLRGQLEPEGGDADT</sequence>
<dbReference type="InterPro" id="IPR007630">
    <property type="entry name" value="RNA_pol_sigma70_r4"/>
</dbReference>
<comment type="similarity">
    <text evidence="1">Belongs to the sigma-70 factor family. ECF subfamily.</text>
</comment>
<evidence type="ECO:0000259" key="7">
    <source>
        <dbReference type="Pfam" id="PF04545"/>
    </source>
</evidence>
<dbReference type="InterPro" id="IPR039425">
    <property type="entry name" value="RNA_pol_sigma-70-like"/>
</dbReference>
<dbReference type="AlphaFoldDB" id="A0A170PUJ9"/>
<evidence type="ECO:0000256" key="5">
    <source>
        <dbReference type="ARBA" id="ARBA00023163"/>
    </source>
</evidence>
<dbReference type="Gene3D" id="1.10.1740.10">
    <property type="match status" value="1"/>
</dbReference>
<evidence type="ECO:0000259" key="6">
    <source>
        <dbReference type="Pfam" id="PF04542"/>
    </source>
</evidence>
<dbReference type="Gene3D" id="1.10.10.10">
    <property type="entry name" value="Winged helix-like DNA-binding domain superfamily/Winged helix DNA-binding domain"/>
    <property type="match status" value="1"/>
</dbReference>
<dbReference type="InterPro" id="IPR013324">
    <property type="entry name" value="RNA_pol_sigma_r3/r4-like"/>
</dbReference>
<feature type="domain" description="RNA polymerase sigma-70 region 2" evidence="6">
    <location>
        <begin position="17"/>
        <end position="84"/>
    </location>
</feature>
<dbReference type="PANTHER" id="PTHR43133">
    <property type="entry name" value="RNA POLYMERASE ECF-TYPE SIGMA FACTO"/>
    <property type="match status" value="1"/>
</dbReference>
<dbReference type="InterPro" id="IPR000838">
    <property type="entry name" value="RNA_pol_sigma70_ECF_CS"/>
</dbReference>
<keyword evidence="3" id="KW-0731">Sigma factor</keyword>
<dbReference type="InterPro" id="IPR013325">
    <property type="entry name" value="RNA_pol_sigma_r2"/>
</dbReference>
<keyword evidence="2" id="KW-0805">Transcription regulation</keyword>
<dbReference type="SUPFAM" id="SSF88946">
    <property type="entry name" value="Sigma2 domain of RNA polymerase sigma factors"/>
    <property type="match status" value="1"/>
</dbReference>
<evidence type="ECO:0000256" key="4">
    <source>
        <dbReference type="ARBA" id="ARBA00023125"/>
    </source>
</evidence>
<dbReference type="SUPFAM" id="SSF88659">
    <property type="entry name" value="Sigma3 and sigma4 domains of RNA polymerase sigma factors"/>
    <property type="match status" value="1"/>
</dbReference>
<evidence type="ECO:0000256" key="2">
    <source>
        <dbReference type="ARBA" id="ARBA00023015"/>
    </source>
</evidence>
<dbReference type="InterPro" id="IPR014284">
    <property type="entry name" value="RNA_pol_sigma-70_dom"/>
</dbReference>
<dbReference type="EMBL" id="CZQD01000050">
    <property type="protein sequence ID" value="CUS57886.1"/>
    <property type="molecule type" value="Genomic_DNA"/>
</dbReference>
<keyword evidence="5" id="KW-0804">Transcription</keyword>
<dbReference type="InterPro" id="IPR007627">
    <property type="entry name" value="RNA_pol_sigma70_r2"/>
</dbReference>
<proteinExistence type="inferred from homology"/>
<dbReference type="CDD" id="cd06171">
    <property type="entry name" value="Sigma70_r4"/>
    <property type="match status" value="1"/>
</dbReference>
<dbReference type="GO" id="GO:0016987">
    <property type="term" value="F:sigma factor activity"/>
    <property type="evidence" value="ECO:0007669"/>
    <property type="project" value="UniProtKB-KW"/>
</dbReference>
<accession>A0A170PUJ9</accession>
<dbReference type="GO" id="GO:0006352">
    <property type="term" value="P:DNA-templated transcription initiation"/>
    <property type="evidence" value="ECO:0007669"/>
    <property type="project" value="InterPro"/>
</dbReference>
<reference evidence="8" key="1">
    <citation type="submission" date="2015-10" db="EMBL/GenBank/DDBJ databases">
        <authorList>
            <person name="Gilbert D.G."/>
        </authorList>
    </citation>
    <scope>NUCLEOTIDE SEQUENCE</scope>
</reference>
<keyword evidence="4" id="KW-0238">DNA-binding</keyword>
<dbReference type="PANTHER" id="PTHR43133:SF62">
    <property type="entry name" value="RNA POLYMERASE SIGMA FACTOR SIGZ"/>
    <property type="match status" value="1"/>
</dbReference>